<dbReference type="Pfam" id="PF22679">
    <property type="entry name" value="T1R_D3-like"/>
    <property type="match status" value="1"/>
</dbReference>
<dbReference type="Gene3D" id="3.40.50.300">
    <property type="entry name" value="P-loop containing nucleotide triphosphate hydrolases"/>
    <property type="match status" value="1"/>
</dbReference>
<keyword evidence="3" id="KW-0614">Plasmid</keyword>
<protein>
    <submittedName>
        <fullName evidence="3">Type-1 restriction enzyme R protein</fullName>
        <ecNumber evidence="3">3.1.21.3</ecNumber>
    </submittedName>
</protein>
<sequence>MENYNKRFKTSFDEINFDKYINDVQYRFKNYKPNEDGIDIVLVVDMLLTGYDSPNTNTLYINKQLSNHNLIQAFSRTNRIYEENKPYGLIINFSVSQNTIDDAFMTYAESTKDDLVDIVYGETYEKVYKYFVDVWQKLKTSVTKVYDFENQNVFLMLQQVI</sequence>
<name>A0A449A6R7_9BACT</name>
<dbReference type="InterPro" id="IPR055180">
    <property type="entry name" value="HsdR_RecA-like_helicase_dom_2"/>
</dbReference>
<evidence type="ECO:0000259" key="2">
    <source>
        <dbReference type="Pfam" id="PF22679"/>
    </source>
</evidence>
<dbReference type="GO" id="GO:0009307">
    <property type="term" value="P:DNA restriction-modification system"/>
    <property type="evidence" value="ECO:0007669"/>
    <property type="project" value="UniProtKB-KW"/>
</dbReference>
<dbReference type="REBASE" id="298425">
    <property type="entry name" value="R1.Mne10166ORF846P"/>
</dbReference>
<reference evidence="3 4" key="1">
    <citation type="submission" date="2019-01" db="EMBL/GenBank/DDBJ databases">
        <authorList>
            <consortium name="Pathogen Informatics"/>
        </authorList>
    </citation>
    <scope>NUCLEOTIDE SEQUENCE [LARGE SCALE GENOMIC DNA]</scope>
    <source>
        <strain evidence="3 4">NCTC10166</strain>
        <plasmid evidence="4">2</plasmid>
    </source>
</reference>
<dbReference type="EMBL" id="LR214952">
    <property type="protein sequence ID" value="VEU59853.1"/>
    <property type="molecule type" value="Genomic_DNA"/>
</dbReference>
<feature type="domain" description="Restriction endonuclease type I HsdR second RecA-like helicase" evidence="2">
    <location>
        <begin position="1"/>
        <end position="93"/>
    </location>
</feature>
<dbReference type="InterPro" id="IPR027417">
    <property type="entry name" value="P-loop_NTPase"/>
</dbReference>
<dbReference type="PANTHER" id="PTHR30195">
    <property type="entry name" value="TYPE I SITE-SPECIFIC DEOXYRIBONUCLEASE PROTEIN SUBUNIT M AND R"/>
    <property type="match status" value="1"/>
</dbReference>
<dbReference type="OrthoDB" id="9758243at2"/>
<dbReference type="PANTHER" id="PTHR30195:SF16">
    <property type="entry name" value="TYPE I RESTRICTION ENZYME ENDONUCLEASE SUBUNIT"/>
    <property type="match status" value="1"/>
</dbReference>
<organism evidence="3 4">
    <name type="scientific">Mesomycoplasma neurolyticum</name>
    <dbReference type="NCBI Taxonomy" id="2120"/>
    <lineage>
        <taxon>Bacteria</taxon>
        <taxon>Bacillati</taxon>
        <taxon>Mycoplasmatota</taxon>
        <taxon>Mycoplasmoidales</taxon>
        <taxon>Metamycoplasmataceae</taxon>
        <taxon>Mesomycoplasma</taxon>
    </lineage>
</organism>
<dbReference type="CDD" id="cd18800">
    <property type="entry name" value="SF2_C_EcoR124I-like"/>
    <property type="match status" value="1"/>
</dbReference>
<keyword evidence="4" id="KW-1185">Reference proteome</keyword>
<dbReference type="EC" id="3.1.21.3" evidence="3"/>
<dbReference type="InterPro" id="IPR051268">
    <property type="entry name" value="Type-I_R_enzyme_R_subunit"/>
</dbReference>
<accession>A0A449A6R7</accession>
<geneLocation type="plasmid" evidence="3">
    <name>2</name>
</geneLocation>
<dbReference type="Proteomes" id="UP000289440">
    <property type="component" value="Plasmid 2"/>
</dbReference>
<dbReference type="KEGG" id="mnu:NCTC10166_00839"/>
<keyword evidence="1" id="KW-0680">Restriction system</keyword>
<dbReference type="GO" id="GO:0009035">
    <property type="term" value="F:type I site-specific deoxyribonuclease activity"/>
    <property type="evidence" value="ECO:0007669"/>
    <property type="project" value="UniProtKB-EC"/>
</dbReference>
<evidence type="ECO:0000256" key="1">
    <source>
        <dbReference type="ARBA" id="ARBA00022747"/>
    </source>
</evidence>
<evidence type="ECO:0000313" key="3">
    <source>
        <dbReference type="EMBL" id="VEU59853.1"/>
    </source>
</evidence>
<proteinExistence type="predicted"/>
<keyword evidence="3" id="KW-0378">Hydrolase</keyword>
<evidence type="ECO:0000313" key="4">
    <source>
        <dbReference type="Proteomes" id="UP000289440"/>
    </source>
</evidence>
<gene>
    <name evidence="3" type="primary">hsdR_4</name>
    <name evidence="3" type="ORF">NCTC10166_00839</name>
</gene>
<dbReference type="AlphaFoldDB" id="A0A449A6R7"/>